<keyword evidence="2" id="KW-1185">Reference proteome</keyword>
<protein>
    <submittedName>
        <fullName evidence="1">Uncharacterized protein</fullName>
    </submittedName>
</protein>
<gene>
    <name evidence="1" type="ORF">C8E83_2089</name>
</gene>
<reference evidence="1 2" key="1">
    <citation type="submission" date="2018-10" db="EMBL/GenBank/DDBJ databases">
        <title>Sequencing the genomes of 1000 actinobacteria strains.</title>
        <authorList>
            <person name="Klenk H.-P."/>
        </authorList>
    </citation>
    <scope>NUCLEOTIDE SEQUENCE [LARGE SCALE GENOMIC DNA]</scope>
    <source>
        <strain evidence="1 2">DSM 17894</strain>
    </source>
</reference>
<dbReference type="OrthoDB" id="10005302at2"/>
<comment type="caution">
    <text evidence="1">The sequence shown here is derived from an EMBL/GenBank/DDBJ whole genome shotgun (WGS) entry which is preliminary data.</text>
</comment>
<organism evidence="1 2">
    <name type="scientific">Frondihabitans australicus</name>
    <dbReference type="NCBI Taxonomy" id="386892"/>
    <lineage>
        <taxon>Bacteria</taxon>
        <taxon>Bacillati</taxon>
        <taxon>Actinomycetota</taxon>
        <taxon>Actinomycetes</taxon>
        <taxon>Micrococcales</taxon>
        <taxon>Microbacteriaceae</taxon>
        <taxon>Frondihabitans</taxon>
    </lineage>
</organism>
<dbReference type="RefSeq" id="WP_121369809.1">
    <property type="nucleotide sequence ID" value="NZ_RBKS01000001.1"/>
</dbReference>
<proteinExistence type="predicted"/>
<dbReference type="Proteomes" id="UP000280008">
    <property type="component" value="Unassembled WGS sequence"/>
</dbReference>
<dbReference type="EMBL" id="RBKS01000001">
    <property type="protein sequence ID" value="RKR74955.1"/>
    <property type="molecule type" value="Genomic_DNA"/>
</dbReference>
<evidence type="ECO:0000313" key="1">
    <source>
        <dbReference type="EMBL" id="RKR74955.1"/>
    </source>
</evidence>
<sequence length="119" mass="12521">MERDVASGELTADGLTALGKGARRRAADVAVHFDTLGPDPIDGFDLAVLDPSGGVLGAERFVFAEPHVPALSEIMSDIEDRLGDLDLVVEMPTFRLGDDGHALAAHVHARARGEGLHGE</sequence>
<accession>A0A495IIL5</accession>
<name>A0A495IIL5_9MICO</name>
<dbReference type="AlphaFoldDB" id="A0A495IIL5"/>
<evidence type="ECO:0000313" key="2">
    <source>
        <dbReference type="Proteomes" id="UP000280008"/>
    </source>
</evidence>